<dbReference type="InParanoid" id="A0A7J7DZJ7"/>
<organism evidence="12 13">
    <name type="scientific">Tripterygium wilfordii</name>
    <name type="common">Thunder God vine</name>
    <dbReference type="NCBI Taxonomy" id="458696"/>
    <lineage>
        <taxon>Eukaryota</taxon>
        <taxon>Viridiplantae</taxon>
        <taxon>Streptophyta</taxon>
        <taxon>Embryophyta</taxon>
        <taxon>Tracheophyta</taxon>
        <taxon>Spermatophyta</taxon>
        <taxon>Magnoliopsida</taxon>
        <taxon>eudicotyledons</taxon>
        <taxon>Gunneridae</taxon>
        <taxon>Pentapetalae</taxon>
        <taxon>rosids</taxon>
        <taxon>fabids</taxon>
        <taxon>Celastrales</taxon>
        <taxon>Celastraceae</taxon>
        <taxon>Tripterygium</taxon>
    </lineage>
</organism>
<feature type="chain" id="PRO_5029876782" description="Aspartic proteinase Asp1" evidence="10">
    <location>
        <begin position="25"/>
        <end position="429"/>
    </location>
</feature>
<feature type="domain" description="Peptidase A1" evidence="11">
    <location>
        <begin position="68"/>
        <end position="413"/>
    </location>
</feature>
<keyword evidence="13" id="KW-1185">Reference proteome</keyword>
<dbReference type="CDD" id="cd05475">
    <property type="entry name" value="nucellin_like"/>
    <property type="match status" value="1"/>
</dbReference>
<name>A0A7J7DZJ7_TRIWF</name>
<dbReference type="InterPro" id="IPR033121">
    <property type="entry name" value="PEPTIDASE_A1"/>
</dbReference>
<keyword evidence="3 10" id="KW-0732">Signal</keyword>
<evidence type="ECO:0000256" key="4">
    <source>
        <dbReference type="ARBA" id="ARBA00022737"/>
    </source>
</evidence>
<dbReference type="AlphaFoldDB" id="A0A7J7DZJ7"/>
<dbReference type="FunFam" id="2.40.70.10:FF:000027">
    <property type="entry name" value="Aspartic proteinase Asp1 isoform A"/>
    <property type="match status" value="1"/>
</dbReference>
<sequence length="429" mass="46939">MKKGKLGWGMGVVVMLMLILESSAASGGLGWRKAMQPPERPPLMVANRVAASSVVIPLHGNVYPTGYYNVTIQIGQPPKPYFLDVDTGSDLTWLQCDAPCVHCTEAPHPYYRPNNDLVSCDDPLCKSLQSNGGNRCDSGQCDYEVEYADGGSSLGVLVRDVFPLNFTNGARSSPRLALGCGYDQSPSASNHPLDGILGLGRGKASIISQLSSQGFVRNVVGHCLSGRGGGYLFLGDEIYDSSRVTWTALSQEHPKHYSPGYAELYFSGKTTGYKNLFVTFDSGSSYTYFNSQAYQGLIYLVKKELHGKPLKEALDDQTLPLCWKGRKPFKSIRDVKKYFKPFALSFTNGGKSRSTLFEFTPETYLIISSKGNVCMGVLNGTEVGLGNLNLIGDISMQDRMVIYDNEKQIVGWVPANCDIIPKSKSSSFW</sequence>
<dbReference type="Gene3D" id="2.40.70.10">
    <property type="entry name" value="Acid Proteases"/>
    <property type="match status" value="2"/>
</dbReference>
<evidence type="ECO:0000256" key="3">
    <source>
        <dbReference type="ARBA" id="ARBA00022729"/>
    </source>
</evidence>
<evidence type="ECO:0000256" key="10">
    <source>
        <dbReference type="SAM" id="SignalP"/>
    </source>
</evidence>
<keyword evidence="2" id="KW-0645">Protease</keyword>
<evidence type="ECO:0000313" key="12">
    <source>
        <dbReference type="EMBL" id="KAF5751737.1"/>
    </source>
</evidence>
<evidence type="ECO:0000256" key="6">
    <source>
        <dbReference type="ARBA" id="ARBA00022801"/>
    </source>
</evidence>
<feature type="active site" evidence="9">
    <location>
        <position position="86"/>
    </location>
</feature>
<evidence type="ECO:0000256" key="5">
    <source>
        <dbReference type="ARBA" id="ARBA00022750"/>
    </source>
</evidence>
<evidence type="ECO:0000256" key="2">
    <source>
        <dbReference type="ARBA" id="ARBA00022670"/>
    </source>
</evidence>
<feature type="signal peptide" evidence="10">
    <location>
        <begin position="1"/>
        <end position="24"/>
    </location>
</feature>
<keyword evidence="4" id="KW-0677">Repeat</keyword>
<dbReference type="GO" id="GO:0004190">
    <property type="term" value="F:aspartic-type endopeptidase activity"/>
    <property type="evidence" value="ECO:0007669"/>
    <property type="project" value="UniProtKB-KW"/>
</dbReference>
<dbReference type="EMBL" id="JAAARO010000002">
    <property type="protein sequence ID" value="KAF5751737.1"/>
    <property type="molecule type" value="Genomic_DNA"/>
</dbReference>
<dbReference type="FunCoup" id="A0A7J7DZJ7">
    <property type="interactions" value="24"/>
</dbReference>
<dbReference type="Proteomes" id="UP000593562">
    <property type="component" value="Unassembled WGS sequence"/>
</dbReference>
<evidence type="ECO:0000256" key="8">
    <source>
        <dbReference type="ARBA" id="ARBA00077656"/>
    </source>
</evidence>
<dbReference type="InterPro" id="IPR033823">
    <property type="entry name" value="Nucellin"/>
</dbReference>
<dbReference type="InterPro" id="IPR032861">
    <property type="entry name" value="TAXi_N"/>
</dbReference>
<gene>
    <name evidence="12" type="ORF">HS088_TW02G00754</name>
</gene>
<evidence type="ECO:0000256" key="7">
    <source>
        <dbReference type="ARBA" id="ARBA00068871"/>
    </source>
</evidence>
<feature type="active site" evidence="9">
    <location>
        <position position="281"/>
    </location>
</feature>
<dbReference type="PANTHER" id="PTHR13683:SF800">
    <property type="entry name" value="EUKARYOTIC ASPARTYL PROTEASE FAMILY PROTEIN"/>
    <property type="match status" value="1"/>
</dbReference>
<dbReference type="GO" id="GO:0006508">
    <property type="term" value="P:proteolysis"/>
    <property type="evidence" value="ECO:0007669"/>
    <property type="project" value="UniProtKB-KW"/>
</dbReference>
<evidence type="ECO:0000313" key="13">
    <source>
        <dbReference type="Proteomes" id="UP000593562"/>
    </source>
</evidence>
<protein>
    <recommendedName>
        <fullName evidence="7">Aspartic proteinase Asp1</fullName>
    </recommendedName>
    <alternativeName>
        <fullName evidence="8">Nucellin-like protein</fullName>
    </alternativeName>
</protein>
<evidence type="ECO:0000256" key="1">
    <source>
        <dbReference type="ARBA" id="ARBA00007447"/>
    </source>
</evidence>
<evidence type="ECO:0000256" key="9">
    <source>
        <dbReference type="PIRSR" id="PIRSR601461-1"/>
    </source>
</evidence>
<keyword evidence="5" id="KW-0064">Aspartyl protease</keyword>
<proteinExistence type="inferred from homology"/>
<comment type="caution">
    <text evidence="12">The sequence shown here is derived from an EMBL/GenBank/DDBJ whole genome shotgun (WGS) entry which is preliminary data.</text>
</comment>
<evidence type="ECO:0000259" key="11">
    <source>
        <dbReference type="PROSITE" id="PS51767"/>
    </source>
</evidence>
<dbReference type="SUPFAM" id="SSF50630">
    <property type="entry name" value="Acid proteases"/>
    <property type="match status" value="1"/>
</dbReference>
<reference evidence="12 13" key="1">
    <citation type="journal article" date="2020" name="Nat. Commun.">
        <title>Genome of Tripterygium wilfordii and identification of cytochrome P450 involved in triptolide biosynthesis.</title>
        <authorList>
            <person name="Tu L."/>
            <person name="Su P."/>
            <person name="Zhang Z."/>
            <person name="Gao L."/>
            <person name="Wang J."/>
            <person name="Hu T."/>
            <person name="Zhou J."/>
            <person name="Zhang Y."/>
            <person name="Zhao Y."/>
            <person name="Liu Y."/>
            <person name="Song Y."/>
            <person name="Tong Y."/>
            <person name="Lu Y."/>
            <person name="Yang J."/>
            <person name="Xu C."/>
            <person name="Jia M."/>
            <person name="Peters R.J."/>
            <person name="Huang L."/>
            <person name="Gao W."/>
        </authorList>
    </citation>
    <scope>NUCLEOTIDE SEQUENCE [LARGE SCALE GENOMIC DNA]</scope>
    <source>
        <strain evidence="13">cv. XIE 37</strain>
        <tissue evidence="12">Leaf</tissue>
    </source>
</reference>
<comment type="similarity">
    <text evidence="1">Belongs to the peptidase A1 family.</text>
</comment>
<dbReference type="InterPro" id="IPR032799">
    <property type="entry name" value="TAXi_C"/>
</dbReference>
<accession>A0A7J7DZJ7</accession>
<dbReference type="PANTHER" id="PTHR13683">
    <property type="entry name" value="ASPARTYL PROTEASES"/>
    <property type="match status" value="1"/>
</dbReference>
<dbReference type="Pfam" id="PF14541">
    <property type="entry name" value="TAXi_C"/>
    <property type="match status" value="1"/>
</dbReference>
<dbReference type="FunFam" id="2.40.70.10:FF:000015">
    <property type="entry name" value="Aspartyl protease family protein"/>
    <property type="match status" value="1"/>
</dbReference>
<keyword evidence="6" id="KW-0378">Hydrolase</keyword>
<dbReference type="Pfam" id="PF14543">
    <property type="entry name" value="TAXi_N"/>
    <property type="match status" value="1"/>
</dbReference>
<dbReference type="InterPro" id="IPR021109">
    <property type="entry name" value="Peptidase_aspartic_dom_sf"/>
</dbReference>
<dbReference type="PROSITE" id="PS51767">
    <property type="entry name" value="PEPTIDASE_A1"/>
    <property type="match status" value="1"/>
</dbReference>
<dbReference type="InterPro" id="IPR001461">
    <property type="entry name" value="Aspartic_peptidase_A1"/>
</dbReference>